<evidence type="ECO:0000313" key="2">
    <source>
        <dbReference type="EMBL" id="MCO1656651.1"/>
    </source>
</evidence>
<dbReference type="EMBL" id="JAGSOV010000035">
    <property type="protein sequence ID" value="MCO1656651.1"/>
    <property type="molecule type" value="Genomic_DNA"/>
</dbReference>
<dbReference type="Gene3D" id="2.50.20.10">
    <property type="entry name" value="Lipoprotein localisation LolA/LolB/LppX"/>
    <property type="match status" value="1"/>
</dbReference>
<protein>
    <recommendedName>
        <fullName evidence="4">Outer membrane lipoprotein-sorting protein</fullName>
    </recommendedName>
</protein>
<dbReference type="RefSeq" id="WP_252439577.1">
    <property type="nucleotide sequence ID" value="NZ_JAGSOV010000035.1"/>
</dbReference>
<name>A0ABT1A0X1_9PSEU</name>
<feature type="signal peptide" evidence="1">
    <location>
        <begin position="1"/>
        <end position="32"/>
    </location>
</feature>
<gene>
    <name evidence="2" type="ORF">KDL28_16455</name>
</gene>
<evidence type="ECO:0000256" key="1">
    <source>
        <dbReference type="SAM" id="SignalP"/>
    </source>
</evidence>
<keyword evidence="3" id="KW-1185">Reference proteome</keyword>
<reference evidence="2" key="1">
    <citation type="submission" date="2021-04" db="EMBL/GenBank/DDBJ databases">
        <title>Pseudonocardia sp. nov., isolated from sandy soil of mangrove forest.</title>
        <authorList>
            <person name="Zan Z."/>
            <person name="Huang R."/>
            <person name="Liu W."/>
        </authorList>
    </citation>
    <scope>NUCLEOTIDE SEQUENCE</scope>
    <source>
        <strain evidence="2">S2-4</strain>
    </source>
</reference>
<dbReference type="Proteomes" id="UP001165283">
    <property type="component" value="Unassembled WGS sequence"/>
</dbReference>
<accession>A0ABT1A0X1</accession>
<feature type="chain" id="PRO_5046428008" description="Outer membrane lipoprotein-sorting protein" evidence="1">
    <location>
        <begin position="33"/>
        <end position="372"/>
    </location>
</feature>
<organism evidence="2 3">
    <name type="scientific">Pseudonocardia humida</name>
    <dbReference type="NCBI Taxonomy" id="2800819"/>
    <lineage>
        <taxon>Bacteria</taxon>
        <taxon>Bacillati</taxon>
        <taxon>Actinomycetota</taxon>
        <taxon>Actinomycetes</taxon>
        <taxon>Pseudonocardiales</taxon>
        <taxon>Pseudonocardiaceae</taxon>
        <taxon>Pseudonocardia</taxon>
    </lineage>
</organism>
<comment type="caution">
    <text evidence="2">The sequence shown here is derived from an EMBL/GenBank/DDBJ whole genome shotgun (WGS) entry which is preliminary data.</text>
</comment>
<evidence type="ECO:0000313" key="3">
    <source>
        <dbReference type="Proteomes" id="UP001165283"/>
    </source>
</evidence>
<dbReference type="PROSITE" id="PS51318">
    <property type="entry name" value="TAT"/>
    <property type="match status" value="1"/>
</dbReference>
<dbReference type="InterPro" id="IPR006311">
    <property type="entry name" value="TAT_signal"/>
</dbReference>
<keyword evidence="1" id="KW-0732">Signal</keyword>
<evidence type="ECO:0008006" key="4">
    <source>
        <dbReference type="Google" id="ProtNLM"/>
    </source>
</evidence>
<proteinExistence type="predicted"/>
<sequence>MTAHRFSRRWLLVAAGAAGLVGLGSYTPPAAAVEVDPERLRARIAGAPRPYVGYAESTGRLGLPEIPRLESVSELLTTTTRIRAFVAGADRWRVDQVDNSGERGTYLVGGVEYAWDFGAQQLTRVVGRTPLRLPRAGDLAPPELARRIVRLAPTDPVSALPARRIAGRDAAGLRLTPVDPDTTVGRVDIWADVAGDPATALPLRVEVSARTGDPLLLTELLDVSDRVPDPAEVTPTVPPGAGSVAVGAADISGALRVLEAAPAPARLAGRDRVALTGTPDAELPGVGLYGSGLAGFALIPVSGDVARQAIDGAGAGGGTAVDVPTGRAVSLSTPLLSVLVHGRRGGSVLMMGTVAAPVLEQALRELPERGPR</sequence>